<sequence length="105" mass="11755">MTALSAVNLTIVIFYIMNQGEYKQQRSRVRPSPLHPGIWHIKPLFFLLFVSPLLFKNSAEKEKTIFQIIQAVISRLPTLSAIDSGRGPSPTLSILLHTQNTPAAQ</sequence>
<keyword evidence="2" id="KW-1185">Reference proteome</keyword>
<dbReference type="Proteomes" id="UP001558613">
    <property type="component" value="Unassembled WGS sequence"/>
</dbReference>
<gene>
    <name evidence="1" type="ORF">QQF64_013965</name>
</gene>
<reference evidence="1 2" key="1">
    <citation type="submission" date="2023-09" db="EMBL/GenBank/DDBJ databases">
        <authorList>
            <person name="Wang M."/>
        </authorList>
    </citation>
    <scope>NUCLEOTIDE SEQUENCE [LARGE SCALE GENOMIC DNA]</scope>
    <source>
        <strain evidence="1">GT-2023</strain>
        <tissue evidence="1">Liver</tissue>
    </source>
</reference>
<comment type="caution">
    <text evidence="1">The sequence shown here is derived from an EMBL/GenBank/DDBJ whole genome shotgun (WGS) entry which is preliminary data.</text>
</comment>
<name>A0ABR3LSP4_9TELE</name>
<proteinExistence type="predicted"/>
<protein>
    <submittedName>
        <fullName evidence="1">Uncharacterized protein</fullName>
    </submittedName>
</protein>
<evidence type="ECO:0000313" key="2">
    <source>
        <dbReference type="Proteomes" id="UP001558613"/>
    </source>
</evidence>
<organism evidence="1 2">
    <name type="scientific">Cirrhinus molitorella</name>
    <name type="common">mud carp</name>
    <dbReference type="NCBI Taxonomy" id="172907"/>
    <lineage>
        <taxon>Eukaryota</taxon>
        <taxon>Metazoa</taxon>
        <taxon>Chordata</taxon>
        <taxon>Craniata</taxon>
        <taxon>Vertebrata</taxon>
        <taxon>Euteleostomi</taxon>
        <taxon>Actinopterygii</taxon>
        <taxon>Neopterygii</taxon>
        <taxon>Teleostei</taxon>
        <taxon>Ostariophysi</taxon>
        <taxon>Cypriniformes</taxon>
        <taxon>Cyprinidae</taxon>
        <taxon>Labeoninae</taxon>
        <taxon>Labeonini</taxon>
        <taxon>Cirrhinus</taxon>
    </lineage>
</organism>
<dbReference type="EMBL" id="JAYMGO010000019">
    <property type="protein sequence ID" value="KAL1255904.1"/>
    <property type="molecule type" value="Genomic_DNA"/>
</dbReference>
<accession>A0ABR3LSP4</accession>
<evidence type="ECO:0000313" key="1">
    <source>
        <dbReference type="EMBL" id="KAL1255904.1"/>
    </source>
</evidence>